<name>A0A975FL66_9MICO</name>
<dbReference type="Pfam" id="PF19799">
    <property type="entry name" value="DUF6282"/>
    <property type="match status" value="1"/>
</dbReference>
<dbReference type="InterPro" id="IPR032466">
    <property type="entry name" value="Metal_Hydrolase"/>
</dbReference>
<evidence type="ECO:0000313" key="2">
    <source>
        <dbReference type="Proteomes" id="UP000671914"/>
    </source>
</evidence>
<dbReference type="KEGG" id="aarc:G127AT_14925"/>
<sequence length="323" mass="34411">MPEHPRPSDHSRRLVQGAYDVHVHIAPDVMRRRITDLELAARFADLGMAGFVLKSHYVPTAERASLVRAVHPEVDAVGAVTLNASVGGMNPVAVEIAARSGARFVWMPTVDSANQRSSLAAAPEGSTPPMWAALQQDLRDRGIDSPPVEVLGADGEVALACGQVLDLIARHDLTLATGHLHGDESARVIAAARDRGVRRIVVTHPEFTSQRIPVEAQRALVPSGALLERCLTTPLTGKVSWADWLGNIRAAGPEHSVISSDLGQPFNPPVEDGLAIAADILLGDGFGEAEVRTMIVHNSRFLVGAAPLDDAPAAHHELQETTP</sequence>
<accession>A0A975FL66</accession>
<evidence type="ECO:0000313" key="1">
    <source>
        <dbReference type="EMBL" id="QTX04533.1"/>
    </source>
</evidence>
<dbReference type="AlphaFoldDB" id="A0A975FL66"/>
<gene>
    <name evidence="1" type="ORF">G127AT_14925</name>
</gene>
<dbReference type="InterPro" id="IPR046249">
    <property type="entry name" value="DUF6282"/>
</dbReference>
<dbReference type="EMBL" id="CP071696">
    <property type="protein sequence ID" value="QTX04533.1"/>
    <property type="molecule type" value="Genomic_DNA"/>
</dbReference>
<organism evidence="1 2">
    <name type="scientific">Agromyces archimandritae</name>
    <dbReference type="NCBI Taxonomy" id="2781962"/>
    <lineage>
        <taxon>Bacteria</taxon>
        <taxon>Bacillati</taxon>
        <taxon>Actinomycetota</taxon>
        <taxon>Actinomycetes</taxon>
        <taxon>Micrococcales</taxon>
        <taxon>Microbacteriaceae</taxon>
        <taxon>Agromyces</taxon>
    </lineage>
</organism>
<reference evidence="1" key="1">
    <citation type="submission" date="2021-03" db="EMBL/GenBank/DDBJ databases">
        <title>Agromyces archimandritus sp. nov., isolated from the cockroach Archimandrita tessellata.</title>
        <authorList>
            <person name="Guzman J."/>
            <person name="Ortuzar M."/>
            <person name="Poehlein A."/>
            <person name="Daniel R."/>
            <person name="Trujillo M."/>
            <person name="Vilcinskas A."/>
        </authorList>
    </citation>
    <scope>NUCLEOTIDE SEQUENCE</scope>
    <source>
        <strain evidence="1">G127AT</strain>
    </source>
</reference>
<keyword evidence="2" id="KW-1185">Reference proteome</keyword>
<protein>
    <submittedName>
        <fullName evidence="1">Cytosolic protein</fullName>
    </submittedName>
</protein>
<dbReference type="Proteomes" id="UP000671914">
    <property type="component" value="Chromosome"/>
</dbReference>
<dbReference type="SUPFAM" id="SSF51556">
    <property type="entry name" value="Metallo-dependent hydrolases"/>
    <property type="match status" value="1"/>
</dbReference>
<proteinExistence type="predicted"/>
<dbReference type="RefSeq" id="WP_210898217.1">
    <property type="nucleotide sequence ID" value="NZ_CP071696.1"/>
</dbReference>